<dbReference type="STRING" id="630390.A0A180GAN7"/>
<proteinExistence type="predicted"/>
<dbReference type="VEuPathDB" id="FungiDB:PTTG_28645"/>
<evidence type="ECO:0008006" key="5">
    <source>
        <dbReference type="Google" id="ProtNLM"/>
    </source>
</evidence>
<sequence length="493" mass="54871">MSSPGISTPNSCGNTPRPTDPPAPPAPAARRPAVVNVAEDWNTAAIIALVVNLIRDKDRLLPDGSNFGVWGDFLEKRMRNGVNDGDYLMFLLTSAVQEQIARSILLASVDRTLRRPMAPFATTQEMFADIHLRFNVITRAAKINAFRRLLLFNIRDHPSSATINMAITDQLNELHQQNINLTRNLPQLAWIGSSERTRIRTGSNEGGGSKDRYGITSFQKQDVRTVNVVQENIRHQREGITDSQPMPASQPLVMQANPVAAVPVSSLPPQHPNNIPDAMDFMVMQAGFCWQCRLPNHLLRECPLRVCANPNRGPARRMPQHWGYNQYPFPQQHGFQPFYPIVAPAGYTGTYPLVQPPSFASCPPRSTDVSSSLPAWQLLPPGNSYQPQYQNNCAYWAWQSLETQQHWTQPAARMSKAPLHNHQDHSARMVELGDLADDLANLHFGHAHVVMANGEPIVDSVATEGNNAFITGQGNFHFDGLNNQRVTIHGVLY</sequence>
<dbReference type="OrthoDB" id="2506999at2759"/>
<keyword evidence="4" id="KW-1185">Reference proteome</keyword>
<dbReference type="Proteomes" id="UP000005240">
    <property type="component" value="Unassembled WGS sequence"/>
</dbReference>
<dbReference type="AlphaFoldDB" id="A0A180GAN7"/>
<reference evidence="3" key="4">
    <citation type="submission" date="2025-05" db="UniProtKB">
        <authorList>
            <consortium name="EnsemblFungi"/>
        </authorList>
    </citation>
    <scope>IDENTIFICATION</scope>
    <source>
        <strain evidence="3">isolate 1-1 / race 1 (BBBD)</strain>
    </source>
</reference>
<feature type="compositionally biased region" description="Polar residues" evidence="1">
    <location>
        <begin position="1"/>
        <end position="14"/>
    </location>
</feature>
<organism evidence="2">
    <name type="scientific">Puccinia triticina (isolate 1-1 / race 1 (BBBD))</name>
    <name type="common">Brown leaf rust fungus</name>
    <dbReference type="NCBI Taxonomy" id="630390"/>
    <lineage>
        <taxon>Eukaryota</taxon>
        <taxon>Fungi</taxon>
        <taxon>Dikarya</taxon>
        <taxon>Basidiomycota</taxon>
        <taxon>Pucciniomycotina</taxon>
        <taxon>Pucciniomycetes</taxon>
        <taxon>Pucciniales</taxon>
        <taxon>Pucciniaceae</taxon>
        <taxon>Puccinia</taxon>
    </lineage>
</organism>
<feature type="compositionally biased region" description="Pro residues" evidence="1">
    <location>
        <begin position="18"/>
        <end position="27"/>
    </location>
</feature>
<dbReference type="EMBL" id="ADAS02000124">
    <property type="protein sequence ID" value="OAV89579.1"/>
    <property type="molecule type" value="Genomic_DNA"/>
</dbReference>
<evidence type="ECO:0000313" key="2">
    <source>
        <dbReference type="EMBL" id="OAV89579.1"/>
    </source>
</evidence>
<feature type="region of interest" description="Disordered" evidence="1">
    <location>
        <begin position="1"/>
        <end position="30"/>
    </location>
</feature>
<evidence type="ECO:0000256" key="1">
    <source>
        <dbReference type="SAM" id="MobiDB-lite"/>
    </source>
</evidence>
<evidence type="ECO:0000313" key="4">
    <source>
        <dbReference type="Proteomes" id="UP000005240"/>
    </source>
</evidence>
<reference evidence="2" key="1">
    <citation type="submission" date="2009-11" db="EMBL/GenBank/DDBJ databases">
        <authorList>
            <consortium name="The Broad Institute Genome Sequencing Platform"/>
            <person name="Ward D."/>
            <person name="Feldgarden M."/>
            <person name="Earl A."/>
            <person name="Young S.K."/>
            <person name="Zeng Q."/>
            <person name="Koehrsen M."/>
            <person name="Alvarado L."/>
            <person name="Berlin A."/>
            <person name="Bochicchio J."/>
            <person name="Borenstein D."/>
            <person name="Chapman S.B."/>
            <person name="Chen Z."/>
            <person name="Engels R."/>
            <person name="Freedman E."/>
            <person name="Gellesch M."/>
            <person name="Goldberg J."/>
            <person name="Griggs A."/>
            <person name="Gujja S."/>
            <person name="Heilman E."/>
            <person name="Heiman D."/>
            <person name="Hepburn T."/>
            <person name="Howarth C."/>
            <person name="Jen D."/>
            <person name="Larson L."/>
            <person name="Lewis B."/>
            <person name="Mehta T."/>
            <person name="Park D."/>
            <person name="Pearson M."/>
            <person name="Roberts A."/>
            <person name="Saif S."/>
            <person name="Shea T."/>
            <person name="Shenoy N."/>
            <person name="Sisk P."/>
            <person name="Stolte C."/>
            <person name="Sykes S."/>
            <person name="Thomson T."/>
            <person name="Walk T."/>
            <person name="White J."/>
            <person name="Yandava C."/>
            <person name="Izard J."/>
            <person name="Baranova O.V."/>
            <person name="Blanton J.M."/>
            <person name="Tanner A.C."/>
            <person name="Dewhirst F.E."/>
            <person name="Haas B."/>
            <person name="Nusbaum C."/>
            <person name="Birren B."/>
        </authorList>
    </citation>
    <scope>NUCLEOTIDE SEQUENCE [LARGE SCALE GENOMIC DNA]</scope>
    <source>
        <strain evidence="2">1-1 BBBD Race 1</strain>
    </source>
</reference>
<reference evidence="2" key="2">
    <citation type="submission" date="2016-05" db="EMBL/GenBank/DDBJ databases">
        <title>Comparative analysis highlights variable genome content of wheat rusts and divergence of the mating loci.</title>
        <authorList>
            <person name="Cuomo C.A."/>
            <person name="Bakkeren G."/>
            <person name="Szabo L."/>
            <person name="Khalil H."/>
            <person name="Joly D."/>
            <person name="Goldberg J."/>
            <person name="Young S."/>
            <person name="Zeng Q."/>
            <person name="Fellers J."/>
        </authorList>
    </citation>
    <scope>NUCLEOTIDE SEQUENCE [LARGE SCALE GENOMIC DNA]</scope>
    <source>
        <strain evidence="2">1-1 BBBD Race 1</strain>
    </source>
</reference>
<name>A0A180GAN7_PUCT1</name>
<protein>
    <recommendedName>
        <fullName evidence="5">CCHC-type domain-containing protein</fullName>
    </recommendedName>
</protein>
<evidence type="ECO:0000313" key="3">
    <source>
        <dbReference type="EnsemblFungi" id="PTTG_28645-t43_1-p1"/>
    </source>
</evidence>
<gene>
    <name evidence="2" type="ORF">PTTG_28645</name>
</gene>
<accession>A0A180GAN7</accession>
<reference evidence="3 4" key="3">
    <citation type="journal article" date="2017" name="G3 (Bethesda)">
        <title>Comparative analysis highlights variable genome content of wheat rusts and divergence of the mating loci.</title>
        <authorList>
            <person name="Cuomo C.A."/>
            <person name="Bakkeren G."/>
            <person name="Khalil H.B."/>
            <person name="Panwar V."/>
            <person name="Joly D."/>
            <person name="Linning R."/>
            <person name="Sakthikumar S."/>
            <person name="Song X."/>
            <person name="Adiconis X."/>
            <person name="Fan L."/>
            <person name="Goldberg J.M."/>
            <person name="Levin J.Z."/>
            <person name="Young S."/>
            <person name="Zeng Q."/>
            <person name="Anikster Y."/>
            <person name="Bruce M."/>
            <person name="Wang M."/>
            <person name="Yin C."/>
            <person name="McCallum B."/>
            <person name="Szabo L.J."/>
            <person name="Hulbert S."/>
            <person name="Chen X."/>
            <person name="Fellers J.P."/>
        </authorList>
    </citation>
    <scope>NUCLEOTIDE SEQUENCE</scope>
    <source>
        <strain evidence="3">isolate 1-1 / race 1 (BBBD)</strain>
        <strain evidence="4">Isolate 1-1 / race 1 (BBBD)</strain>
    </source>
</reference>
<dbReference type="EnsemblFungi" id="PTTG_28645-t43_1">
    <property type="protein sequence ID" value="PTTG_28645-t43_1-p1"/>
    <property type="gene ID" value="PTTG_28645"/>
</dbReference>